<sequence>MDECDGEPRTDNAQVTYPLSIVRFEELVAKRWHDQLDELSHLTDRERKVVRNVFRDYVRRSRGEEKIAGVPAELFRPEEHPYLKLFSSYRNGVLPGYLLSVGRVHVQGKCKKTIPDINTVGRYVLYHTVFLLYYGNIDLNISTGSAVSEVESRFSEFLESYLRKVALTHARKFCRYMFIGVPAYCLVPISPEVLEAAVTAALGAAPAVERYRDYLEFAIASKRTCPELTLIFNGVEFTTGLSVPEFVMEGLGYRGEDGICISGGVEAAFVYVGNLEQAVDVSSEKLETDHIKRRSGELEKEDNGQVPVTAEDLEGNMEEQKGIVTVSLQEHVDEDSDTDSHERYEYYYVENTYGEEGRTSFEELSSSEDCDDDIVDVGAILLIRSNTLAEEKDLYRNRNRMFFPRVRRPCLFLKDADDNPDYDRSADVRIERGGGQYRFAMADLFVDIGALSKVGSVLSKVGGAAAAAGNALGESGGLVGRVAGGALGLAGGTVGKVGGAVGLAGDAVEKVGGVFGLERRPSDGNVIDSTLEKVGDVLDVAGGALGLASGALGAVGSAADKVGGALGAVAGGPVGAFAGNVVGKVAGSAIGMASGALGSAAAAAGAAGGALGSPGGVGSVLGAASAAAGTAGGALGLAGSAVDTVGDVIESVSGAVSTVGGAMGSAGDTVSKVGDSLSGSFGALGKITGSVVGAAGSALGAAGGVVDKVGGAVGLAGGVVDAAGGVIGSAGDSLTVAADSLNSAKGVVVTAGGVVGAVSCALGKVGSALGAVVPSDGVVGKMGGAIGAVAGGLVGKVVGETVGIQEGATVGSSLGETTGSMVGAVAGGLVGAAAGGALGIASAAAGKVAGGALGIAGAAVGKVAGSALGLAGSAVGAVAGGALSAAGGALGIAGSALGLRSRANEQLAVSAEGDQKAVPVAGRDKEVARPKLAAATLSEHDVAEKKWFLYMKLRGLFNDLSESYYSSSSCCEKVSRKLGLLYHTYDMIRVYVLKLPVKLDAQSGYAPE</sequence>
<keyword evidence="2" id="KW-1185">Reference proteome</keyword>
<dbReference type="Proteomes" id="UP000318778">
    <property type="component" value="Segment"/>
</dbReference>
<dbReference type="EMBL" id="MF467280">
    <property type="protein sequence ID" value="ATI21063.1"/>
    <property type="molecule type" value="Genomic_DNA"/>
</dbReference>
<accession>A0A2C9DST0</accession>
<evidence type="ECO:0000313" key="1">
    <source>
        <dbReference type="EMBL" id="ATI21063.1"/>
    </source>
</evidence>
<reference evidence="1" key="1">
    <citation type="journal article" date="2017" name="Virus Res.">
        <title>Complete genomic characterisation of two novel poxviruses (WKPV and EKPV) from western and eastern grey kangaroos.</title>
        <authorList>
            <person name="Bennett M."/>
            <person name="Tu S.L."/>
            <person name="Upton C."/>
            <person name="McArtor C."/>
            <person name="Gillett A."/>
            <person name="Laird T."/>
            <person name="O'Dea M."/>
        </authorList>
    </citation>
    <scope>NUCLEOTIDE SEQUENCE [LARGE SCALE GENOMIC DNA]</scope>
    <source>
        <strain evidence="1">Western Australia</strain>
    </source>
</reference>
<proteinExistence type="predicted"/>
<evidence type="ECO:0000313" key="2">
    <source>
        <dbReference type="Proteomes" id="UP000318778"/>
    </source>
</evidence>
<protein>
    <submittedName>
        <fullName evidence="1">A type inclusion protein</fullName>
    </submittedName>
</protein>
<name>A0A2C9DST0_9POXV</name>
<organism evidence="1">
    <name type="scientific">Western grey kangaroopox virus</name>
    <dbReference type="NCBI Taxonomy" id="1566307"/>
    <lineage>
        <taxon>Viruses</taxon>
        <taxon>Varidnaviria</taxon>
        <taxon>Bamfordvirae</taxon>
        <taxon>Nucleocytoviricota</taxon>
        <taxon>Pokkesviricetes</taxon>
        <taxon>Chitovirales</taxon>
        <taxon>Poxviridae</taxon>
        <taxon>Chordopoxvirinae</taxon>
        <taxon>Macropopoxvirus</taxon>
        <taxon>Macropopoxvirus mfuliginosuspox</taxon>
        <taxon>Western kangaroopox virus</taxon>
    </lineage>
</organism>